<protein>
    <submittedName>
        <fullName evidence="5">Transcriptional regulator, LacI family</fullName>
    </submittedName>
</protein>
<dbReference type="CDD" id="cd01392">
    <property type="entry name" value="HTH_LacI"/>
    <property type="match status" value="1"/>
</dbReference>
<evidence type="ECO:0000256" key="3">
    <source>
        <dbReference type="ARBA" id="ARBA00023163"/>
    </source>
</evidence>
<keyword evidence="6" id="KW-1185">Reference proteome</keyword>
<dbReference type="RefSeq" id="WP_079645835.1">
    <property type="nucleotide sequence ID" value="NZ_FUZF01000028.1"/>
</dbReference>
<name>A0A1T5GMW1_9SPHI</name>
<dbReference type="InterPro" id="IPR000843">
    <property type="entry name" value="HTH_LacI"/>
</dbReference>
<dbReference type="Pfam" id="PF13377">
    <property type="entry name" value="Peripla_BP_3"/>
    <property type="match status" value="1"/>
</dbReference>
<keyword evidence="3" id="KW-0804">Transcription</keyword>
<feature type="domain" description="HTH lacI-type" evidence="4">
    <location>
        <begin position="9"/>
        <end position="63"/>
    </location>
</feature>
<dbReference type="InterPro" id="IPR046335">
    <property type="entry name" value="LacI/GalR-like_sensor"/>
</dbReference>
<keyword evidence="2" id="KW-0238">DNA-binding</keyword>
<dbReference type="GO" id="GO:0003700">
    <property type="term" value="F:DNA-binding transcription factor activity"/>
    <property type="evidence" value="ECO:0007669"/>
    <property type="project" value="TreeGrafter"/>
</dbReference>
<dbReference type="Gene3D" id="3.40.50.2300">
    <property type="match status" value="2"/>
</dbReference>
<reference evidence="6" key="1">
    <citation type="submission" date="2017-02" db="EMBL/GenBank/DDBJ databases">
        <authorList>
            <person name="Varghese N."/>
            <person name="Submissions S."/>
        </authorList>
    </citation>
    <scope>NUCLEOTIDE SEQUENCE [LARGE SCALE GENOMIC DNA]</scope>
    <source>
        <strain evidence="6">DSM 24091</strain>
    </source>
</reference>
<evidence type="ECO:0000256" key="1">
    <source>
        <dbReference type="ARBA" id="ARBA00023015"/>
    </source>
</evidence>
<dbReference type="EMBL" id="FUZF01000028">
    <property type="protein sequence ID" value="SKC09733.1"/>
    <property type="molecule type" value="Genomic_DNA"/>
</dbReference>
<dbReference type="PROSITE" id="PS50932">
    <property type="entry name" value="HTH_LACI_2"/>
    <property type="match status" value="1"/>
</dbReference>
<sequence length="347" mass="38840">MKKKETSRITIKDIAKSLNLSTATISRVLSNHPAISESTKKIVNDKVKELGFSLDPIASSFRSKKTKSIGVICPRIDIDFHSKVISGIEEYAYKQGYQITIFQSHDSYVKEKEIVQMLETSLAAGIIICPGLETKRYEHLKKLSKSNIPLVVYDRSSENLKASKVIINDFEASYNATSHLIKQGCKNIAHIAGNQNVDIFKFRLAGFKKALTQQQLHIHEQLIRETKNLSYEEGKTQAEALLQCNPRPDGIVCANDYTAAAALKVFKNNGLRIPEDVAIIGFSNYPISSILEPQISTIDDSSYDMGLVAAKILIQQIEDKDMQKMDYQEIIIKTNLLVRGSSDRSQI</sequence>
<dbReference type="OrthoDB" id="9803256at2"/>
<gene>
    <name evidence="5" type="ORF">SAMN05660841_04211</name>
</gene>
<dbReference type="SUPFAM" id="SSF47413">
    <property type="entry name" value="lambda repressor-like DNA-binding domains"/>
    <property type="match status" value="1"/>
</dbReference>
<evidence type="ECO:0000313" key="6">
    <source>
        <dbReference type="Proteomes" id="UP000190150"/>
    </source>
</evidence>
<dbReference type="SUPFAM" id="SSF53822">
    <property type="entry name" value="Periplasmic binding protein-like I"/>
    <property type="match status" value="1"/>
</dbReference>
<dbReference type="AlphaFoldDB" id="A0A1T5GMW1"/>
<dbReference type="InterPro" id="IPR010982">
    <property type="entry name" value="Lambda_DNA-bd_dom_sf"/>
</dbReference>
<dbReference type="InterPro" id="IPR028082">
    <property type="entry name" value="Peripla_BP_I"/>
</dbReference>
<dbReference type="SMART" id="SM00354">
    <property type="entry name" value="HTH_LACI"/>
    <property type="match status" value="1"/>
</dbReference>
<evidence type="ECO:0000313" key="5">
    <source>
        <dbReference type="EMBL" id="SKC09733.1"/>
    </source>
</evidence>
<dbReference type="GO" id="GO:0000976">
    <property type="term" value="F:transcription cis-regulatory region binding"/>
    <property type="evidence" value="ECO:0007669"/>
    <property type="project" value="TreeGrafter"/>
</dbReference>
<evidence type="ECO:0000259" key="4">
    <source>
        <dbReference type="PROSITE" id="PS50932"/>
    </source>
</evidence>
<accession>A0A1T5GMW1</accession>
<dbReference type="PANTHER" id="PTHR30146">
    <property type="entry name" value="LACI-RELATED TRANSCRIPTIONAL REPRESSOR"/>
    <property type="match status" value="1"/>
</dbReference>
<dbReference type="CDD" id="cd06267">
    <property type="entry name" value="PBP1_LacI_sugar_binding-like"/>
    <property type="match status" value="1"/>
</dbReference>
<dbReference type="PANTHER" id="PTHR30146:SF109">
    <property type="entry name" value="HTH-TYPE TRANSCRIPTIONAL REGULATOR GALS"/>
    <property type="match status" value="1"/>
</dbReference>
<dbReference type="Pfam" id="PF00356">
    <property type="entry name" value="LacI"/>
    <property type="match status" value="1"/>
</dbReference>
<proteinExistence type="predicted"/>
<evidence type="ECO:0000256" key="2">
    <source>
        <dbReference type="ARBA" id="ARBA00023125"/>
    </source>
</evidence>
<dbReference type="Proteomes" id="UP000190150">
    <property type="component" value="Unassembled WGS sequence"/>
</dbReference>
<keyword evidence="1" id="KW-0805">Transcription regulation</keyword>
<organism evidence="5 6">
    <name type="scientific">Sphingobacterium nematocida</name>
    <dbReference type="NCBI Taxonomy" id="1513896"/>
    <lineage>
        <taxon>Bacteria</taxon>
        <taxon>Pseudomonadati</taxon>
        <taxon>Bacteroidota</taxon>
        <taxon>Sphingobacteriia</taxon>
        <taxon>Sphingobacteriales</taxon>
        <taxon>Sphingobacteriaceae</taxon>
        <taxon>Sphingobacterium</taxon>
    </lineage>
</organism>
<dbReference type="STRING" id="1513896.SAMN05660841_04211"/>
<dbReference type="Gene3D" id="1.10.260.40">
    <property type="entry name" value="lambda repressor-like DNA-binding domains"/>
    <property type="match status" value="1"/>
</dbReference>